<dbReference type="EMBL" id="KI894014">
    <property type="protein sequence ID" value="OCF48327.1"/>
    <property type="molecule type" value="Genomic_DNA"/>
</dbReference>
<reference evidence="2" key="4">
    <citation type="submission" date="2024-02" db="EMBL/GenBank/DDBJ databases">
        <title>Comparative genomics of Cryptococcus and Kwoniella reveals pathogenesis evolution and contrasting modes of karyotype evolution via chromosome fusion or intercentromeric recombination.</title>
        <authorList>
            <person name="Coelho M.A."/>
            <person name="David-Palma M."/>
            <person name="Shea T."/>
            <person name="Bowers K."/>
            <person name="McGinley-Smith S."/>
            <person name="Mohammad A.W."/>
            <person name="Gnirke A."/>
            <person name="Yurkov A.M."/>
            <person name="Nowrousian M."/>
            <person name="Sun S."/>
            <person name="Cuomo C.A."/>
            <person name="Heitman J."/>
        </authorList>
    </citation>
    <scope>NUCLEOTIDE SEQUENCE</scope>
    <source>
        <strain evidence="2">CBS 10737</strain>
    </source>
</reference>
<organism evidence="1">
    <name type="scientific">Kwoniella pini CBS 10737</name>
    <dbReference type="NCBI Taxonomy" id="1296096"/>
    <lineage>
        <taxon>Eukaryota</taxon>
        <taxon>Fungi</taxon>
        <taxon>Dikarya</taxon>
        <taxon>Basidiomycota</taxon>
        <taxon>Agaricomycotina</taxon>
        <taxon>Tremellomycetes</taxon>
        <taxon>Tremellales</taxon>
        <taxon>Cryptococcaceae</taxon>
        <taxon>Kwoniella</taxon>
    </lineage>
</organism>
<accession>A0A1B9HYI4</accession>
<proteinExistence type="predicted"/>
<dbReference type="PANTHER" id="PTHR35309">
    <property type="match status" value="1"/>
</dbReference>
<dbReference type="GeneID" id="30174564"/>
<dbReference type="EMBL" id="CP144529">
    <property type="protein sequence ID" value="WWC73892.1"/>
    <property type="molecule type" value="Genomic_DNA"/>
</dbReference>
<dbReference type="InterPro" id="IPR025893">
    <property type="entry name" value="Tocopherol_cyclase"/>
</dbReference>
<sequence>MSHYSPHNSASFEGYYNRFRLPSGASVCLIVSSVPGAKERPYMISFTHVNSNGTQYWQKEYWSDKWETQRSQGDDYSIEWDQGRFEFKDEKVNWEMKTKEIEFYAKQLNRGIPWKPDNSNSTPAGILAKFPLPIQWHIHTVESDAEFSLQMTEINLPKSDLNGISKVHIEKNWAVSFPKSYIWMQVRNENKNKGLCLAGGSLIPGVQAYLVGYQGNSFISFMPPTSTSILGLSMGLYSNIISSKGIIDIDILGWFKRLKITGRCDPSTYFSFAAPLAGGHVPDYTVQSYASNITVQVYERSWPWSEWKLIEKEDFTQGGMEFGGDFYERHEE</sequence>
<gene>
    <name evidence="1" type="ORF">I206_06195</name>
    <name evidence="2" type="ORF">I206_107864</name>
</gene>
<dbReference type="Pfam" id="PF14249">
    <property type="entry name" value="Tocopherol_cycl"/>
    <property type="match status" value="1"/>
</dbReference>
<reference evidence="1" key="1">
    <citation type="submission" date="2013-07" db="EMBL/GenBank/DDBJ databases">
        <title>The Genome Sequence of Cryptococcus pinus CBS10737.</title>
        <authorList>
            <consortium name="The Broad Institute Genome Sequencing Platform"/>
            <person name="Cuomo C."/>
            <person name="Litvintseva A."/>
            <person name="Chen Y."/>
            <person name="Heitman J."/>
            <person name="Sun S."/>
            <person name="Springer D."/>
            <person name="Dromer F."/>
            <person name="Young S.K."/>
            <person name="Zeng Q."/>
            <person name="Gargeya S."/>
            <person name="Fitzgerald M."/>
            <person name="Abouelleil A."/>
            <person name="Alvarado L."/>
            <person name="Berlin A.M."/>
            <person name="Chapman S.B."/>
            <person name="Dewar J."/>
            <person name="Goldberg J."/>
            <person name="Griggs A."/>
            <person name="Gujja S."/>
            <person name="Hansen M."/>
            <person name="Howarth C."/>
            <person name="Imamovic A."/>
            <person name="Larimer J."/>
            <person name="McCowan C."/>
            <person name="Murphy C."/>
            <person name="Pearson M."/>
            <person name="Priest M."/>
            <person name="Roberts A."/>
            <person name="Saif S."/>
            <person name="Shea T."/>
            <person name="Sykes S."/>
            <person name="Wortman J."/>
            <person name="Nusbaum C."/>
            <person name="Birren B."/>
        </authorList>
    </citation>
    <scope>NUCLEOTIDE SEQUENCE [LARGE SCALE GENOMIC DNA]</scope>
    <source>
        <strain evidence="1">CBS 10737</strain>
    </source>
</reference>
<dbReference type="RefSeq" id="XP_019009546.1">
    <property type="nucleotide sequence ID" value="XM_019157906.1"/>
</dbReference>
<evidence type="ECO:0000313" key="1">
    <source>
        <dbReference type="EMBL" id="OCF48327.1"/>
    </source>
</evidence>
<dbReference type="GO" id="GO:0009976">
    <property type="term" value="F:tocopherol cyclase activity"/>
    <property type="evidence" value="ECO:0007669"/>
    <property type="project" value="InterPro"/>
</dbReference>
<protein>
    <submittedName>
        <fullName evidence="1">Uncharacterized protein</fullName>
    </submittedName>
</protein>
<evidence type="ECO:0000313" key="2">
    <source>
        <dbReference type="EMBL" id="WWC73892.1"/>
    </source>
</evidence>
<dbReference type="AlphaFoldDB" id="A0A1B9HYI4"/>
<keyword evidence="3" id="KW-1185">Reference proteome</keyword>
<dbReference type="KEGG" id="kpin:30174564"/>
<evidence type="ECO:0000313" key="3">
    <source>
        <dbReference type="Proteomes" id="UP000094020"/>
    </source>
</evidence>
<dbReference type="PANTHER" id="PTHR35309:SF4">
    <property type="entry name" value="TOCOPHEROL CYCLASE"/>
    <property type="match status" value="1"/>
</dbReference>
<reference evidence="1" key="3">
    <citation type="submission" date="2016-07" db="EMBL/GenBank/DDBJ databases">
        <title>Evolution of pathogenesis and genome organization in the Tremellales.</title>
        <authorList>
            <person name="Cuomo C."/>
            <person name="Litvintseva A."/>
            <person name="Heitman J."/>
            <person name="Chen Y."/>
            <person name="Sun S."/>
            <person name="Springer D."/>
            <person name="Dromer F."/>
            <person name="Young S."/>
            <person name="Zeng Q."/>
            <person name="Chapman S."/>
            <person name="Gujja S."/>
            <person name="Saif S."/>
            <person name="Birren B."/>
        </authorList>
    </citation>
    <scope>NUCLEOTIDE SEQUENCE</scope>
    <source>
        <strain evidence="1">CBS 10737</strain>
    </source>
</reference>
<dbReference type="Proteomes" id="UP000094020">
    <property type="component" value="Chromosome 11"/>
</dbReference>
<name>A0A1B9HYI4_9TREE</name>
<reference evidence="2" key="2">
    <citation type="submission" date="2013-07" db="EMBL/GenBank/DDBJ databases">
        <authorList>
            <consortium name="The Broad Institute Genome Sequencing Platform"/>
            <person name="Cuomo C."/>
            <person name="Litvintseva A."/>
            <person name="Chen Y."/>
            <person name="Heitman J."/>
            <person name="Sun S."/>
            <person name="Springer D."/>
            <person name="Dromer F."/>
            <person name="Young S.K."/>
            <person name="Zeng Q."/>
            <person name="Gargeya S."/>
            <person name="Fitzgerald M."/>
            <person name="Abouelleil A."/>
            <person name="Alvarado L."/>
            <person name="Berlin A.M."/>
            <person name="Chapman S.B."/>
            <person name="Dewar J."/>
            <person name="Goldberg J."/>
            <person name="Griggs A."/>
            <person name="Gujja S."/>
            <person name="Hansen M."/>
            <person name="Howarth C."/>
            <person name="Imamovic A."/>
            <person name="Larimer J."/>
            <person name="McCowan C."/>
            <person name="Murphy C."/>
            <person name="Pearson M."/>
            <person name="Priest M."/>
            <person name="Roberts A."/>
            <person name="Saif S."/>
            <person name="Shea T."/>
            <person name="Sykes S."/>
            <person name="Wortman J."/>
            <person name="Nusbaum C."/>
            <person name="Birren B."/>
        </authorList>
    </citation>
    <scope>NUCLEOTIDE SEQUENCE</scope>
    <source>
        <strain evidence="2">CBS 10737</strain>
    </source>
</reference>
<dbReference type="OrthoDB" id="5421239at2759"/>